<dbReference type="InterPro" id="IPR058792">
    <property type="entry name" value="Beta-barrel_RND_2"/>
</dbReference>
<feature type="domain" description="CusB-like beta-barrel" evidence="4">
    <location>
        <begin position="219"/>
        <end position="287"/>
    </location>
</feature>
<dbReference type="InterPro" id="IPR058627">
    <property type="entry name" value="MdtA-like_C"/>
</dbReference>
<evidence type="ECO:0000259" key="5">
    <source>
        <dbReference type="Pfam" id="PF25967"/>
    </source>
</evidence>
<dbReference type="Pfam" id="PF25954">
    <property type="entry name" value="Beta-barrel_RND_2"/>
    <property type="match status" value="1"/>
</dbReference>
<dbReference type="Gene3D" id="2.40.30.170">
    <property type="match status" value="1"/>
</dbReference>
<dbReference type="PANTHER" id="PTHR30469:SF38">
    <property type="entry name" value="HLYD FAMILY SECRETION PROTEIN"/>
    <property type="match status" value="1"/>
</dbReference>
<dbReference type="Gene3D" id="1.10.287.470">
    <property type="entry name" value="Helix hairpin bin"/>
    <property type="match status" value="1"/>
</dbReference>
<evidence type="ECO:0000313" key="6">
    <source>
        <dbReference type="EMBL" id="QCO19329.1"/>
    </source>
</evidence>
<dbReference type="GO" id="GO:0015562">
    <property type="term" value="F:efflux transmembrane transporter activity"/>
    <property type="evidence" value="ECO:0007669"/>
    <property type="project" value="TreeGrafter"/>
</dbReference>
<protein>
    <submittedName>
        <fullName evidence="6">Efflux RND transporter periplasmic adaptor subunit</fullName>
    </submittedName>
</protein>
<evidence type="ECO:0000313" key="7">
    <source>
        <dbReference type="Proteomes" id="UP000298693"/>
    </source>
</evidence>
<evidence type="ECO:0000259" key="4">
    <source>
        <dbReference type="Pfam" id="PF25954"/>
    </source>
</evidence>
<sequence>MGAPVNHNRTERARRRWALLAMAPSILLAACGSDEEPAAEPIRPVRVVTVAKHEGSETLSLSGQIQAQDEVSLSFRIDGRMIERLVNVGDPVEAGQVIARLDPEPARNALRTAQANLSAAMGQQTLARNDYERQETLLGQGWTTRARYDAAAQALKAAAAQVDAAQAQFDTAQDRLGYTELLADGPGMVIARGAEPGEVVAAGRMIVHLARRDGRDAVFDVPASVIRTAPANPVVTVALTSDPAVQATGRVREVAPQADPVTRTFTVRVGLQDPPDTMRLGSTVNGSIQVGGVGGFEIPATALTQANRQPAVWVVDQATGTVALRNIDLERYDLARVIVARGLEADEVVVTAGVQALRPGQKVRMLGAGP</sequence>
<feature type="domain" description="Multidrug resistance protein MdtA-like C-terminal permuted SH3" evidence="5">
    <location>
        <begin position="298"/>
        <end position="355"/>
    </location>
</feature>
<evidence type="ECO:0000256" key="1">
    <source>
        <dbReference type="ARBA" id="ARBA00009477"/>
    </source>
</evidence>
<dbReference type="NCBIfam" id="TIGR01730">
    <property type="entry name" value="RND_mfp"/>
    <property type="match status" value="1"/>
</dbReference>
<organism evidence="6 7">
    <name type="scientific">Azospirillum brasilense</name>
    <dbReference type="NCBI Taxonomy" id="192"/>
    <lineage>
        <taxon>Bacteria</taxon>
        <taxon>Pseudomonadati</taxon>
        <taxon>Pseudomonadota</taxon>
        <taxon>Alphaproteobacteria</taxon>
        <taxon>Rhodospirillales</taxon>
        <taxon>Azospirillaceae</taxon>
        <taxon>Azospirillum</taxon>
    </lineage>
</organism>
<dbReference type="Pfam" id="PF25967">
    <property type="entry name" value="RND-MFP_C"/>
    <property type="match status" value="1"/>
</dbReference>
<dbReference type="SUPFAM" id="SSF111369">
    <property type="entry name" value="HlyD-like secretion proteins"/>
    <property type="match status" value="1"/>
</dbReference>
<evidence type="ECO:0000259" key="3">
    <source>
        <dbReference type="Pfam" id="PF25876"/>
    </source>
</evidence>
<dbReference type="GO" id="GO:1990281">
    <property type="term" value="C:efflux pump complex"/>
    <property type="evidence" value="ECO:0007669"/>
    <property type="project" value="TreeGrafter"/>
</dbReference>
<dbReference type="AlphaFoldDB" id="A0A4D8RIU3"/>
<dbReference type="Pfam" id="PF25876">
    <property type="entry name" value="HH_MFP_RND"/>
    <property type="match status" value="1"/>
</dbReference>
<proteinExistence type="inferred from homology"/>
<reference evidence="6 7" key="1">
    <citation type="submission" date="2018-09" db="EMBL/GenBank/DDBJ databases">
        <title>Whole genome based analysis of evolution and adaptive divergence in Indian and Brazilian strains of Azospirillum brasilense.</title>
        <authorList>
            <person name="Singh C."/>
            <person name="Tripathi A.K."/>
        </authorList>
    </citation>
    <scope>NUCLEOTIDE SEQUENCE [LARGE SCALE GENOMIC DNA]</scope>
    <source>
        <strain evidence="6 7">MTCC4039</strain>
        <plasmid evidence="6 7">p3</plasmid>
    </source>
</reference>
<keyword evidence="2" id="KW-0175">Coiled coil</keyword>
<dbReference type="Gene3D" id="2.40.50.100">
    <property type="match status" value="1"/>
</dbReference>
<feature type="domain" description="Multidrug resistance protein MdtA-like alpha-helical hairpin" evidence="3">
    <location>
        <begin position="110"/>
        <end position="179"/>
    </location>
</feature>
<dbReference type="PANTHER" id="PTHR30469">
    <property type="entry name" value="MULTIDRUG RESISTANCE PROTEIN MDTA"/>
    <property type="match status" value="1"/>
</dbReference>
<dbReference type="InterPro" id="IPR006143">
    <property type="entry name" value="RND_pump_MFP"/>
</dbReference>
<comment type="similarity">
    <text evidence="1">Belongs to the membrane fusion protein (MFP) (TC 8.A.1) family.</text>
</comment>
<accession>A0A4D8RIU3</accession>
<keyword evidence="6" id="KW-0614">Plasmid</keyword>
<feature type="coiled-coil region" evidence="2">
    <location>
        <begin position="148"/>
        <end position="175"/>
    </location>
</feature>
<gene>
    <name evidence="6" type="ORF">D3869_29160</name>
</gene>
<dbReference type="Proteomes" id="UP000298693">
    <property type="component" value="Plasmid p3"/>
</dbReference>
<dbReference type="EMBL" id="CP032349">
    <property type="protein sequence ID" value="QCO19329.1"/>
    <property type="molecule type" value="Genomic_DNA"/>
</dbReference>
<geneLocation type="plasmid" evidence="6">
    <name>p3</name>
</geneLocation>
<dbReference type="InterPro" id="IPR058624">
    <property type="entry name" value="MdtA-like_HH"/>
</dbReference>
<dbReference type="Gene3D" id="2.40.420.20">
    <property type="match status" value="1"/>
</dbReference>
<evidence type="ECO:0000256" key="2">
    <source>
        <dbReference type="SAM" id="Coils"/>
    </source>
</evidence>
<name>A0A4D8RIU3_AZOBR</name>